<sequence>MLEPPSPATTLPPTDANLLFHMLRAHHQTMLWKAADQNNDPKLNITEFGWEVINNVPTPEIASGPPAPPELMKVISCQCRAARKACLQANCSCCASGLSCTVYYHCEGSPDECHNPMMKKGEDVAIDVHEDGTGDDDEAGVEAIIRDDFLDPLEY</sequence>
<evidence type="ECO:0000313" key="2">
    <source>
        <dbReference type="Proteomes" id="UP000770661"/>
    </source>
</evidence>
<dbReference type="OrthoDB" id="6781249at2759"/>
<keyword evidence="2" id="KW-1185">Reference proteome</keyword>
<proteinExistence type="predicted"/>
<dbReference type="EMBL" id="JACEEZ010024260">
    <property type="protein sequence ID" value="KAG0710359.1"/>
    <property type="molecule type" value="Genomic_DNA"/>
</dbReference>
<gene>
    <name evidence="1" type="ORF">GWK47_002488</name>
</gene>
<comment type="caution">
    <text evidence="1">The sequence shown here is derived from an EMBL/GenBank/DDBJ whole genome shotgun (WGS) entry which is preliminary data.</text>
</comment>
<dbReference type="Proteomes" id="UP000770661">
    <property type="component" value="Unassembled WGS sequence"/>
</dbReference>
<protein>
    <recommendedName>
        <fullName evidence="3">Tesmin/TSO1-like CXC domain-containing protein</fullName>
    </recommendedName>
</protein>
<reference evidence="1" key="1">
    <citation type="submission" date="2020-07" db="EMBL/GenBank/DDBJ databases">
        <title>The High-quality genome of the commercially important snow crab, Chionoecetes opilio.</title>
        <authorList>
            <person name="Jeong J.-H."/>
            <person name="Ryu S."/>
        </authorList>
    </citation>
    <scope>NUCLEOTIDE SEQUENCE</scope>
    <source>
        <strain evidence="1">MADBK_172401_WGS</strain>
        <tissue evidence="1">Digestive gland</tissue>
    </source>
</reference>
<accession>A0A8J5CGV0</accession>
<organism evidence="1 2">
    <name type="scientific">Chionoecetes opilio</name>
    <name type="common">Atlantic snow crab</name>
    <name type="synonym">Cancer opilio</name>
    <dbReference type="NCBI Taxonomy" id="41210"/>
    <lineage>
        <taxon>Eukaryota</taxon>
        <taxon>Metazoa</taxon>
        <taxon>Ecdysozoa</taxon>
        <taxon>Arthropoda</taxon>
        <taxon>Crustacea</taxon>
        <taxon>Multicrustacea</taxon>
        <taxon>Malacostraca</taxon>
        <taxon>Eumalacostraca</taxon>
        <taxon>Eucarida</taxon>
        <taxon>Decapoda</taxon>
        <taxon>Pleocyemata</taxon>
        <taxon>Brachyura</taxon>
        <taxon>Eubrachyura</taxon>
        <taxon>Majoidea</taxon>
        <taxon>Majidae</taxon>
        <taxon>Chionoecetes</taxon>
    </lineage>
</organism>
<name>A0A8J5CGV0_CHIOP</name>
<evidence type="ECO:0000313" key="1">
    <source>
        <dbReference type="EMBL" id="KAG0710359.1"/>
    </source>
</evidence>
<evidence type="ECO:0008006" key="3">
    <source>
        <dbReference type="Google" id="ProtNLM"/>
    </source>
</evidence>
<dbReference type="AlphaFoldDB" id="A0A8J5CGV0"/>